<dbReference type="InterPro" id="IPR011701">
    <property type="entry name" value="MFS"/>
</dbReference>
<keyword evidence="1" id="KW-0812">Transmembrane</keyword>
<dbReference type="GO" id="GO:0016020">
    <property type="term" value="C:membrane"/>
    <property type="evidence" value="ECO:0007669"/>
    <property type="project" value="InterPro"/>
</dbReference>
<dbReference type="InterPro" id="IPR036259">
    <property type="entry name" value="MFS_trans_sf"/>
</dbReference>
<evidence type="ECO:0000256" key="3">
    <source>
        <dbReference type="ARBA" id="ARBA00023136"/>
    </source>
</evidence>
<dbReference type="SUPFAM" id="SSF103473">
    <property type="entry name" value="MFS general substrate transporter"/>
    <property type="match status" value="1"/>
</dbReference>
<keyword evidence="3" id="KW-0472">Membrane</keyword>
<name>A0A1U9KR17_9PROT</name>
<dbReference type="NCBIfam" id="TIGR00897">
    <property type="entry name" value="2A0118"/>
    <property type="match status" value="1"/>
</dbReference>
<sequence length="421" mass="44725">MPRDFSFQYAGLLLFMIGDGIETGFLSPYLVHLGFGVRDVSLVFTIYGVAVAAAAWASGLLCDAFGPRRVILTGFGIWLLPQLVFLLIAVPHQSFWLVLMSYGIRGAGYPLLAYGILTLLMTEVRREARGLASGLFWFCFTAGLLTLGTLLAQISLPHLGEYRTLWAALIAVLGGGLLALVGLDRRGGSTTVSGEVGANGNIAARKRLSLSALVPLARLPRSVLLICVVRAINSSATHGIIVFLPLFFVQDAHMTTGEWLTFLEITYLANIIANAIVGAVSDRVSWTGIVIWVGGVGSAATCLLLYWVPHWYGGADPSLVYMTGALFGVALAGYVPLSALAPTLLPENPGLAMSFLNFGAGCSVWIGPLVVYLFLPALGTIGVIIIYSALFLLSSVLTLGISEPVHARRASITAPLKGIKS</sequence>
<evidence type="ECO:0000256" key="2">
    <source>
        <dbReference type="ARBA" id="ARBA00022989"/>
    </source>
</evidence>
<dbReference type="Gene3D" id="1.20.1250.20">
    <property type="entry name" value="MFS general substrate transporter like domains"/>
    <property type="match status" value="2"/>
</dbReference>
<gene>
    <name evidence="4" type="ORF">A0U93_09710</name>
</gene>
<keyword evidence="5" id="KW-1185">Reference proteome</keyword>
<evidence type="ECO:0000313" key="4">
    <source>
        <dbReference type="EMBL" id="AQS88169.1"/>
    </source>
</evidence>
<dbReference type="Proteomes" id="UP000188604">
    <property type="component" value="Chromosome"/>
</dbReference>
<dbReference type="Pfam" id="PF07690">
    <property type="entry name" value="MFS_1"/>
    <property type="match status" value="1"/>
</dbReference>
<dbReference type="EMBL" id="CP014691">
    <property type="protein sequence ID" value="AQS88169.1"/>
    <property type="molecule type" value="Genomic_DNA"/>
</dbReference>
<dbReference type="RefSeq" id="WP_211274001.1">
    <property type="nucleotide sequence ID" value="NZ_CP014691.1"/>
</dbReference>
<evidence type="ECO:0000313" key="5">
    <source>
        <dbReference type="Proteomes" id="UP000188604"/>
    </source>
</evidence>
<reference evidence="4 5" key="1">
    <citation type="submission" date="2016-03" db="EMBL/GenBank/DDBJ databases">
        <title>Acetic acid bacteria sequencing.</title>
        <authorList>
            <person name="Brandt J."/>
            <person name="Jakob F."/>
            <person name="Vogel R.F."/>
        </authorList>
    </citation>
    <scope>NUCLEOTIDE SEQUENCE [LARGE SCALE GENOMIC DNA]</scope>
    <source>
        <strain evidence="4 5">NBRC 101099</strain>
    </source>
</reference>
<organism evidence="4 5">
    <name type="scientific">Neoasaia chiangmaiensis</name>
    <dbReference type="NCBI Taxonomy" id="320497"/>
    <lineage>
        <taxon>Bacteria</taxon>
        <taxon>Pseudomonadati</taxon>
        <taxon>Pseudomonadota</taxon>
        <taxon>Alphaproteobacteria</taxon>
        <taxon>Acetobacterales</taxon>
        <taxon>Acetobacteraceae</taxon>
        <taxon>Neoasaia</taxon>
    </lineage>
</organism>
<dbReference type="InterPro" id="IPR004748">
    <property type="entry name" value="Polyol_permease-like"/>
</dbReference>
<dbReference type="AlphaFoldDB" id="A0A1U9KR17"/>
<proteinExistence type="predicted"/>
<keyword evidence="2" id="KW-1133">Transmembrane helix</keyword>
<dbReference type="KEGG" id="nch:A0U93_09710"/>
<accession>A0A1U9KR17</accession>
<dbReference type="STRING" id="320497.A0U93_09710"/>
<evidence type="ECO:0000256" key="1">
    <source>
        <dbReference type="ARBA" id="ARBA00022692"/>
    </source>
</evidence>
<protein>
    <submittedName>
        <fullName evidence="4">Uncharacterized protein</fullName>
    </submittedName>
</protein>
<dbReference type="GO" id="GO:0022857">
    <property type="term" value="F:transmembrane transporter activity"/>
    <property type="evidence" value="ECO:0007669"/>
    <property type="project" value="InterPro"/>
</dbReference>